<evidence type="ECO:0000313" key="3">
    <source>
        <dbReference type="EMBL" id="RKQ55454.1"/>
    </source>
</evidence>
<dbReference type="InterPro" id="IPR027383">
    <property type="entry name" value="Znf_put"/>
</dbReference>
<feature type="domain" description="Putative zinc-finger" evidence="1">
    <location>
        <begin position="5"/>
        <end position="39"/>
    </location>
</feature>
<evidence type="ECO:0000313" key="5">
    <source>
        <dbReference type="Proteomes" id="UP001221566"/>
    </source>
</evidence>
<reference evidence="2 5" key="2">
    <citation type="submission" date="2023-01" db="EMBL/GenBank/DDBJ databases">
        <title>Novel species of the genus Vogesella isolated from rivers.</title>
        <authorList>
            <person name="Lu H."/>
        </authorList>
    </citation>
    <scope>NUCLEOTIDE SEQUENCE [LARGE SCALE GENOMIC DNA]</scope>
    <source>
        <strain evidence="2 5">SH7W</strain>
    </source>
</reference>
<protein>
    <submittedName>
        <fullName evidence="3">Putative zinc finger protein</fullName>
    </submittedName>
    <submittedName>
        <fullName evidence="2">Zf-HC2 domain-containing protein</fullName>
    </submittedName>
</protein>
<evidence type="ECO:0000313" key="4">
    <source>
        <dbReference type="Proteomes" id="UP000279384"/>
    </source>
</evidence>
<organism evidence="3 4">
    <name type="scientific">Vogesella indigofera</name>
    <name type="common">Pseudomonas indigofera</name>
    <dbReference type="NCBI Taxonomy" id="45465"/>
    <lineage>
        <taxon>Bacteria</taxon>
        <taxon>Pseudomonadati</taxon>
        <taxon>Pseudomonadota</taxon>
        <taxon>Betaproteobacteria</taxon>
        <taxon>Neisseriales</taxon>
        <taxon>Chromobacteriaceae</taxon>
        <taxon>Vogesella</taxon>
    </lineage>
</organism>
<keyword evidence="5" id="KW-1185">Reference proteome</keyword>
<dbReference type="Proteomes" id="UP000279384">
    <property type="component" value="Unassembled WGS sequence"/>
</dbReference>
<sequence length="58" mass="6940">MMLSCREASRLISDAMDRKLSRYEQVSLQFHLLLCQNCRHFRQQMATLRAGIREGRQR</sequence>
<evidence type="ECO:0000259" key="1">
    <source>
        <dbReference type="Pfam" id="PF13490"/>
    </source>
</evidence>
<dbReference type="RefSeq" id="WP_202902739.1">
    <property type="nucleotide sequence ID" value="NZ_JAQQKY010000006.1"/>
</dbReference>
<accession>A0A495B5H1</accession>
<dbReference type="AlphaFoldDB" id="A0A495B5H1"/>
<dbReference type="Pfam" id="PF13490">
    <property type="entry name" value="zf-HC2"/>
    <property type="match status" value="1"/>
</dbReference>
<comment type="caution">
    <text evidence="3">The sequence shown here is derived from an EMBL/GenBank/DDBJ whole genome shotgun (WGS) entry which is preliminary data.</text>
</comment>
<proteinExistence type="predicted"/>
<dbReference type="Proteomes" id="UP001221566">
    <property type="component" value="Unassembled WGS sequence"/>
</dbReference>
<evidence type="ECO:0000313" key="2">
    <source>
        <dbReference type="EMBL" id="MDC7691466.1"/>
    </source>
</evidence>
<gene>
    <name evidence="3" type="ORF">C8E02_2832</name>
    <name evidence="2" type="ORF">PQU93_11810</name>
</gene>
<dbReference type="EMBL" id="RBID01000017">
    <property type="protein sequence ID" value="RKQ55454.1"/>
    <property type="molecule type" value="Genomic_DNA"/>
</dbReference>
<dbReference type="EMBL" id="JAQQKY010000006">
    <property type="protein sequence ID" value="MDC7691466.1"/>
    <property type="molecule type" value="Genomic_DNA"/>
</dbReference>
<name>A0A495B5H1_VOGIN</name>
<reference evidence="3 4" key="1">
    <citation type="submission" date="2018-10" db="EMBL/GenBank/DDBJ databases">
        <title>Genomic Encyclopedia of Type Strains, Phase IV (KMG-IV): sequencing the most valuable type-strain genomes for metagenomic binning, comparative biology and taxonomic classification.</title>
        <authorList>
            <person name="Goeker M."/>
        </authorList>
    </citation>
    <scope>NUCLEOTIDE SEQUENCE [LARGE SCALE GENOMIC DNA]</scope>
    <source>
        <strain evidence="3 4">DSM 3303</strain>
    </source>
</reference>